<feature type="chain" id="PRO_5020456786" evidence="4">
    <location>
        <begin position="25"/>
        <end position="291"/>
    </location>
</feature>
<comment type="similarity">
    <text evidence="1">Belongs to the bacterial solute-binding protein 3 family.</text>
</comment>
<dbReference type="SMART" id="SM00062">
    <property type="entry name" value="PBPb"/>
    <property type="match status" value="1"/>
</dbReference>
<evidence type="ECO:0000256" key="1">
    <source>
        <dbReference type="ARBA" id="ARBA00010333"/>
    </source>
</evidence>
<gene>
    <name evidence="6" type="ORF">EDC26_11966</name>
</gene>
<comment type="caution">
    <text evidence="6">The sequence shown here is derived from an EMBL/GenBank/DDBJ whole genome shotgun (WGS) entry which is preliminary data.</text>
</comment>
<sequence length="291" mass="31771">MNRSVMKVVGAACLVLGFSAAAAAAQDVDAIVKKLQSTHEITMGFRETIEPTSFLNAQQKPDGYAVDMCKQIIADAQKELKLPTLTIKYVPINIQNRQALVANGTVDIACGGAVNTFSRNKQVDFSPVSYVAANQLLVLKKSGIKRLEDLNGKVVAIPTGGNTEPEFNELMKKMKLNVRVLHVDTHAAALIAIESGRADAYFCDNSAFFSMVKQSKNPSALAIVGPEYGYAPQGFMIPKNNPTFLWIVNHSMAKMFESGEADKLFNKWFGPYGAKVGPKLRAAWETFSYPE</sequence>
<dbReference type="CDD" id="cd13688">
    <property type="entry name" value="PBP2_GltI_DEBP"/>
    <property type="match status" value="1"/>
</dbReference>
<name>A0A4R3LPM2_9BURK</name>
<evidence type="ECO:0000313" key="7">
    <source>
        <dbReference type="Proteomes" id="UP000295525"/>
    </source>
</evidence>
<organism evidence="6 7">
    <name type="scientific">Paralcaligenes ureilyticus</name>
    <dbReference type="NCBI Taxonomy" id="627131"/>
    <lineage>
        <taxon>Bacteria</taxon>
        <taxon>Pseudomonadati</taxon>
        <taxon>Pseudomonadota</taxon>
        <taxon>Betaproteobacteria</taxon>
        <taxon>Burkholderiales</taxon>
        <taxon>Alcaligenaceae</taxon>
        <taxon>Paralcaligenes</taxon>
    </lineage>
</organism>
<feature type="signal peptide" evidence="4">
    <location>
        <begin position="1"/>
        <end position="24"/>
    </location>
</feature>
<dbReference type="Gene3D" id="3.40.190.10">
    <property type="entry name" value="Periplasmic binding protein-like II"/>
    <property type="match status" value="2"/>
</dbReference>
<evidence type="ECO:0000256" key="2">
    <source>
        <dbReference type="ARBA" id="ARBA00022448"/>
    </source>
</evidence>
<dbReference type="GO" id="GO:0030288">
    <property type="term" value="C:outer membrane-bounded periplasmic space"/>
    <property type="evidence" value="ECO:0007669"/>
    <property type="project" value="TreeGrafter"/>
</dbReference>
<dbReference type="PANTHER" id="PTHR30085">
    <property type="entry name" value="AMINO ACID ABC TRANSPORTER PERMEASE"/>
    <property type="match status" value="1"/>
</dbReference>
<dbReference type="OrthoDB" id="7240770at2"/>
<keyword evidence="3 4" id="KW-0732">Signal</keyword>
<reference evidence="6 7" key="1">
    <citation type="submission" date="2019-03" db="EMBL/GenBank/DDBJ databases">
        <title>Genomic Encyclopedia of Type Strains, Phase IV (KMG-IV): sequencing the most valuable type-strain genomes for metagenomic binning, comparative biology and taxonomic classification.</title>
        <authorList>
            <person name="Goeker M."/>
        </authorList>
    </citation>
    <scope>NUCLEOTIDE SEQUENCE [LARGE SCALE GENOMIC DNA]</scope>
    <source>
        <strain evidence="6 7">DSM 24591</strain>
    </source>
</reference>
<keyword evidence="7" id="KW-1185">Reference proteome</keyword>
<proteinExistence type="inferred from homology"/>
<dbReference type="InterPro" id="IPR051455">
    <property type="entry name" value="Bact_solute-bind_prot3"/>
</dbReference>
<dbReference type="Proteomes" id="UP000295525">
    <property type="component" value="Unassembled WGS sequence"/>
</dbReference>
<evidence type="ECO:0000256" key="4">
    <source>
        <dbReference type="SAM" id="SignalP"/>
    </source>
</evidence>
<dbReference type="GO" id="GO:0005576">
    <property type="term" value="C:extracellular region"/>
    <property type="evidence" value="ECO:0007669"/>
    <property type="project" value="TreeGrafter"/>
</dbReference>
<evidence type="ECO:0000313" key="6">
    <source>
        <dbReference type="EMBL" id="TCT02340.1"/>
    </source>
</evidence>
<dbReference type="InterPro" id="IPR001638">
    <property type="entry name" value="Solute-binding_3/MltF_N"/>
</dbReference>
<dbReference type="RefSeq" id="WP_132585206.1">
    <property type="nucleotide sequence ID" value="NZ_SMAJ01000019.1"/>
</dbReference>
<keyword evidence="2" id="KW-0813">Transport</keyword>
<feature type="domain" description="Solute-binding protein family 3/N-terminal" evidence="5">
    <location>
        <begin position="40"/>
        <end position="272"/>
    </location>
</feature>
<dbReference type="SUPFAM" id="SSF53850">
    <property type="entry name" value="Periplasmic binding protein-like II"/>
    <property type="match status" value="1"/>
</dbReference>
<dbReference type="GO" id="GO:0006865">
    <property type="term" value="P:amino acid transport"/>
    <property type="evidence" value="ECO:0007669"/>
    <property type="project" value="TreeGrafter"/>
</dbReference>
<dbReference type="Pfam" id="PF00497">
    <property type="entry name" value="SBP_bac_3"/>
    <property type="match status" value="1"/>
</dbReference>
<evidence type="ECO:0000256" key="3">
    <source>
        <dbReference type="ARBA" id="ARBA00022729"/>
    </source>
</evidence>
<dbReference type="EMBL" id="SMAJ01000019">
    <property type="protein sequence ID" value="TCT02340.1"/>
    <property type="molecule type" value="Genomic_DNA"/>
</dbReference>
<protein>
    <submittedName>
        <fullName evidence="6">Amino acid ABC transporter substrate-binding protein (PAAT family)</fullName>
    </submittedName>
</protein>
<accession>A0A4R3LPM2</accession>
<evidence type="ECO:0000259" key="5">
    <source>
        <dbReference type="SMART" id="SM00062"/>
    </source>
</evidence>
<dbReference type="AlphaFoldDB" id="A0A4R3LPM2"/>
<dbReference type="PANTHER" id="PTHR30085:SF2">
    <property type="entry name" value="GLUTAMATE_ASPARTATE IMPORT SOLUTE-BINDING PROTEIN"/>
    <property type="match status" value="1"/>
</dbReference>